<dbReference type="PANTHER" id="PTHR33050:SF7">
    <property type="entry name" value="RIBONUCLEASE H"/>
    <property type="match status" value="1"/>
</dbReference>
<dbReference type="PANTHER" id="PTHR33050">
    <property type="entry name" value="REVERSE TRANSCRIPTASE DOMAIN-CONTAINING PROTEIN"/>
    <property type="match status" value="1"/>
</dbReference>
<gene>
    <name evidence="1" type="ORF">EZS28_035430</name>
</gene>
<accession>A0A5J4UFT6</accession>
<reference evidence="1 2" key="1">
    <citation type="submission" date="2019-03" db="EMBL/GenBank/DDBJ databases">
        <title>Single cell metagenomics reveals metabolic interactions within the superorganism composed of flagellate Streblomastix strix and complex community of Bacteroidetes bacteria on its surface.</title>
        <authorList>
            <person name="Treitli S.C."/>
            <person name="Kolisko M."/>
            <person name="Husnik F."/>
            <person name="Keeling P."/>
            <person name="Hampl V."/>
        </authorList>
    </citation>
    <scope>NUCLEOTIDE SEQUENCE [LARGE SCALE GENOMIC DNA]</scope>
    <source>
        <strain evidence="1">ST1C</strain>
    </source>
</reference>
<dbReference type="InterPro" id="IPR052055">
    <property type="entry name" value="Hepadnavirus_pol/RT"/>
</dbReference>
<name>A0A5J4UFT6_9EUKA</name>
<protein>
    <submittedName>
        <fullName evidence="1">Uncharacterized protein</fullName>
    </submittedName>
</protein>
<dbReference type="OrthoDB" id="2205097at2759"/>
<sequence>MLASLSQKRMDSIKASIGSWSDINKPNQASRRLSSFMELLQATHFFNLQALVRARKMNQIKERVLFIRDRERKLSAEVMNLTRQELHWWRKTIQLPMQANLNFINPLITIITDASPFGYGAEIRHQNQKLEIHGEQDLPIILSQNKRELKAVFKTQQITFKRKILAQNQDVNLISPSTTVVAIPNKHTITLSLLKILIPIMQNLEKNKCRIRSNHISGVDNIRAEELSRFKDSSILQLQPELFKEICLEFRIIPEVDFFASIKNQQITSIFSRILEVKSERVDAMMQDWSQYKIVYSFSPPIVIMEVSYKIKRDKVTALMILPQWSAQISISVLQSMKITHRRSLSCFQLISIIGLAVKLSGNQIFQGQVKAIVVAPENPKQSQY</sequence>
<dbReference type="Proteomes" id="UP000324800">
    <property type="component" value="Unassembled WGS sequence"/>
</dbReference>
<proteinExistence type="predicted"/>
<organism evidence="1 2">
    <name type="scientific">Streblomastix strix</name>
    <dbReference type="NCBI Taxonomy" id="222440"/>
    <lineage>
        <taxon>Eukaryota</taxon>
        <taxon>Metamonada</taxon>
        <taxon>Preaxostyla</taxon>
        <taxon>Oxymonadida</taxon>
        <taxon>Streblomastigidae</taxon>
        <taxon>Streblomastix</taxon>
    </lineage>
</organism>
<comment type="caution">
    <text evidence="1">The sequence shown here is derived from an EMBL/GenBank/DDBJ whole genome shotgun (WGS) entry which is preliminary data.</text>
</comment>
<evidence type="ECO:0000313" key="1">
    <source>
        <dbReference type="EMBL" id="KAA6369043.1"/>
    </source>
</evidence>
<dbReference type="EMBL" id="SNRW01016756">
    <property type="protein sequence ID" value="KAA6369043.1"/>
    <property type="molecule type" value="Genomic_DNA"/>
</dbReference>
<dbReference type="AlphaFoldDB" id="A0A5J4UFT6"/>
<evidence type="ECO:0000313" key="2">
    <source>
        <dbReference type="Proteomes" id="UP000324800"/>
    </source>
</evidence>